<evidence type="ECO:0000313" key="8">
    <source>
        <dbReference type="Proteomes" id="UP000065734"/>
    </source>
</evidence>
<evidence type="ECO:0000313" key="7">
    <source>
        <dbReference type="EMBL" id="CUU41120.1"/>
    </source>
</evidence>
<evidence type="ECO:0000256" key="3">
    <source>
        <dbReference type="ARBA" id="ARBA00022989"/>
    </source>
</evidence>
<gene>
    <name evidence="7" type="primary">cvpA</name>
    <name evidence="6" type="ORF">BV133_667</name>
    <name evidence="7" type="ORF">BVIRIDIS_01080</name>
</gene>
<keyword evidence="4 5" id="KW-0472">Membrane</keyword>
<dbReference type="RefSeq" id="WP_236823681.1">
    <property type="nucleotide sequence ID" value="NZ_AP014854.2"/>
</dbReference>
<dbReference type="STRING" id="1079.BVIR_664"/>
<evidence type="ECO:0000256" key="2">
    <source>
        <dbReference type="ARBA" id="ARBA00022692"/>
    </source>
</evidence>
<reference evidence="8" key="3">
    <citation type="journal article" date="2016" name="Genome Announc.">
        <title>Revised genome sequence of the purple photosynthetic bacterium Blastochloris viridis.</title>
        <authorList>
            <person name="Liu L.N."/>
            <person name="Faulkner M."/>
            <person name="Liu X."/>
            <person name="Huang F."/>
            <person name="Darby A.C."/>
            <person name="Hall N."/>
        </authorList>
    </citation>
    <scope>NUCLEOTIDE SEQUENCE [LARGE SCALE GENOMIC DNA]</scope>
    <source>
        <strain evidence="8">ATCC 19567 / DSM 133 / F</strain>
    </source>
</reference>
<accession>A0A0H5B7V4</accession>
<dbReference type="InterPro" id="IPR003825">
    <property type="entry name" value="Colicin-V_CvpA"/>
</dbReference>
<feature type="transmembrane region" description="Helical" evidence="5">
    <location>
        <begin position="103"/>
        <end position="127"/>
    </location>
</feature>
<dbReference type="KEGG" id="bvr:BVIR_664"/>
<dbReference type="InterPro" id="IPR052719">
    <property type="entry name" value="CvpA-like"/>
</dbReference>
<keyword evidence="8" id="KW-1185">Reference proteome</keyword>
<feature type="transmembrane region" description="Helical" evidence="5">
    <location>
        <begin position="6"/>
        <end position="23"/>
    </location>
</feature>
<reference evidence="6" key="1">
    <citation type="journal article" date="2015" name="Genome Announc.">
        <title>Complete Genome Sequence of the Bacteriochlorophyll b-Producing Photosynthetic Bacterium Blastochloris viridis.</title>
        <authorList>
            <person name="Tsukatani Y."/>
            <person name="Hirose Y."/>
            <person name="Harada J."/>
            <person name="Misawa N."/>
            <person name="Mori K."/>
            <person name="Inoue K."/>
            <person name="Tamiaki H."/>
        </authorList>
    </citation>
    <scope>NUCLEOTIDE SEQUENCE [LARGE SCALE GENOMIC DNA]</scope>
    <source>
        <strain evidence="6">DSM 133</strain>
    </source>
</reference>
<evidence type="ECO:0000256" key="4">
    <source>
        <dbReference type="ARBA" id="ARBA00023136"/>
    </source>
</evidence>
<dbReference type="GO" id="GO:0009403">
    <property type="term" value="P:toxin biosynthetic process"/>
    <property type="evidence" value="ECO:0007669"/>
    <property type="project" value="InterPro"/>
</dbReference>
<dbReference type="GO" id="GO:0016020">
    <property type="term" value="C:membrane"/>
    <property type="evidence" value="ECO:0007669"/>
    <property type="project" value="UniProtKB-SubCell"/>
</dbReference>
<dbReference type="Pfam" id="PF02674">
    <property type="entry name" value="Colicin_V"/>
    <property type="match status" value="1"/>
</dbReference>
<dbReference type="PANTHER" id="PTHR36926:SF1">
    <property type="entry name" value="COLICIN V PRODUCTION PROTEIN"/>
    <property type="match status" value="1"/>
</dbReference>
<evidence type="ECO:0000256" key="5">
    <source>
        <dbReference type="SAM" id="Phobius"/>
    </source>
</evidence>
<sequence length="192" mass="20796">MPLTILDIALLVIMLMSGLLAMVRGLIRELFSIGSWLAAAAAAAVFYPQVLPFTKQYIQQDSLAMAATVGGIFLLTLFVVWIITARISDAILDSRVGALDRSLGFVFGLGRGLILMVVAFLFLTWLLEGQDPAQAGANPAPTTTCAQNPSRQPAWLRDSKSYAVLCSTGDWLKSLLPDDPEAMLKNLKKPKD</sequence>
<feature type="transmembrane region" description="Helical" evidence="5">
    <location>
        <begin position="30"/>
        <end position="50"/>
    </location>
</feature>
<dbReference type="PANTHER" id="PTHR36926">
    <property type="entry name" value="COLICIN V PRODUCTION PROTEIN"/>
    <property type="match status" value="1"/>
</dbReference>
<comment type="subcellular location">
    <subcellularLocation>
        <location evidence="1">Membrane</location>
        <topology evidence="1">Multi-pass membrane protein</topology>
    </subcellularLocation>
</comment>
<evidence type="ECO:0000256" key="1">
    <source>
        <dbReference type="ARBA" id="ARBA00004141"/>
    </source>
</evidence>
<keyword evidence="2 5" id="KW-0812">Transmembrane</keyword>
<dbReference type="PATRIC" id="fig|1079.6.peg.686"/>
<evidence type="ECO:0000313" key="6">
    <source>
        <dbReference type="EMBL" id="BAR98260.1"/>
    </source>
</evidence>
<dbReference type="Proteomes" id="UP000065734">
    <property type="component" value="Chromosome I"/>
</dbReference>
<keyword evidence="3 5" id="KW-1133">Transmembrane helix</keyword>
<name>A0A0H5B7V4_BLAVI</name>
<dbReference type="EMBL" id="AP014854">
    <property type="protein sequence ID" value="BAR98260.1"/>
    <property type="molecule type" value="Genomic_DNA"/>
</dbReference>
<feature type="transmembrane region" description="Helical" evidence="5">
    <location>
        <begin position="62"/>
        <end position="83"/>
    </location>
</feature>
<protein>
    <submittedName>
        <fullName evidence="6">Colicin V production protein</fullName>
    </submittedName>
    <submittedName>
        <fullName evidence="7">Pur regulon 18 kDa protein</fullName>
    </submittedName>
</protein>
<organism evidence="7 8">
    <name type="scientific">Blastochloris viridis</name>
    <name type="common">Rhodopseudomonas viridis</name>
    <dbReference type="NCBI Taxonomy" id="1079"/>
    <lineage>
        <taxon>Bacteria</taxon>
        <taxon>Pseudomonadati</taxon>
        <taxon>Pseudomonadota</taxon>
        <taxon>Alphaproteobacteria</taxon>
        <taxon>Hyphomicrobiales</taxon>
        <taxon>Blastochloridaceae</taxon>
        <taxon>Blastochloris</taxon>
    </lineage>
</organism>
<reference evidence="7" key="2">
    <citation type="submission" date="2015-11" db="EMBL/GenBank/DDBJ databases">
        <authorList>
            <person name="Zhang Y."/>
            <person name="Guo Z."/>
        </authorList>
    </citation>
    <scope>NUCLEOTIDE SEQUENCE</scope>
    <source>
        <strain evidence="7">1</strain>
    </source>
</reference>
<dbReference type="AlphaFoldDB" id="A0A0H5B7V4"/>
<proteinExistence type="predicted"/>
<dbReference type="EMBL" id="LN907867">
    <property type="protein sequence ID" value="CUU41120.1"/>
    <property type="molecule type" value="Genomic_DNA"/>
</dbReference>